<keyword evidence="3" id="KW-1185">Reference proteome</keyword>
<keyword evidence="1" id="KW-1133">Transmembrane helix</keyword>
<reference evidence="3" key="1">
    <citation type="journal article" date="2014" name="Nat. Genet.">
        <title>Genome of the human hookworm Necator americanus.</title>
        <authorList>
            <person name="Tang Y.T."/>
            <person name="Gao X."/>
            <person name="Rosa B.A."/>
            <person name="Abubucker S."/>
            <person name="Hallsworth-Pepin K."/>
            <person name="Martin J."/>
            <person name="Tyagi R."/>
            <person name="Heizer E."/>
            <person name="Zhang X."/>
            <person name="Bhonagiri-Palsikar V."/>
            <person name="Minx P."/>
            <person name="Warren W.C."/>
            <person name="Wang Q."/>
            <person name="Zhan B."/>
            <person name="Hotez P.J."/>
            <person name="Sternberg P.W."/>
            <person name="Dougall A."/>
            <person name="Gaze S.T."/>
            <person name="Mulvenna J."/>
            <person name="Sotillo J."/>
            <person name="Ranganathan S."/>
            <person name="Rabelo E.M."/>
            <person name="Wilson R.K."/>
            <person name="Felgner P.L."/>
            <person name="Bethony J."/>
            <person name="Hawdon J.M."/>
            <person name="Gasser R.B."/>
            <person name="Loukas A."/>
            <person name="Mitreva M."/>
        </authorList>
    </citation>
    <scope>NUCLEOTIDE SEQUENCE [LARGE SCALE GENOMIC DNA]</scope>
</reference>
<evidence type="ECO:0000313" key="3">
    <source>
        <dbReference type="Proteomes" id="UP000053676"/>
    </source>
</evidence>
<feature type="transmembrane region" description="Helical" evidence="1">
    <location>
        <begin position="101"/>
        <end position="122"/>
    </location>
</feature>
<dbReference type="Proteomes" id="UP000053676">
    <property type="component" value="Unassembled WGS sequence"/>
</dbReference>
<gene>
    <name evidence="2" type="ORF">NECAME_04757</name>
</gene>
<keyword evidence="1" id="KW-0472">Membrane</keyword>
<evidence type="ECO:0000313" key="2">
    <source>
        <dbReference type="EMBL" id="ETN70906.1"/>
    </source>
</evidence>
<proteinExistence type="predicted"/>
<protein>
    <submittedName>
        <fullName evidence="2">Uncharacterized protein</fullName>
    </submittedName>
</protein>
<keyword evidence="1" id="KW-0812">Transmembrane</keyword>
<dbReference type="KEGG" id="nai:NECAME_04757"/>
<dbReference type="OrthoDB" id="5855105at2759"/>
<accession>W2SPW8</accession>
<dbReference type="AlphaFoldDB" id="W2SPW8"/>
<dbReference type="GeneID" id="25344789"/>
<dbReference type="EMBL" id="KI668876">
    <property type="protein sequence ID" value="ETN70906.1"/>
    <property type="molecule type" value="Genomic_DNA"/>
</dbReference>
<dbReference type="CTD" id="25344789"/>
<evidence type="ECO:0000256" key="1">
    <source>
        <dbReference type="SAM" id="Phobius"/>
    </source>
</evidence>
<sequence>MIFATDRWKMDFSDLRTSTPSDKCSWKLGSRATVAPLGHMPYMRVPLRHSKDRRTLDVFSQLLNSIACYGRKLRPIINEITKYREISCHWEAMLTWEFNQILIILTIVVATIAFILMLYIYCHYKCGFCRRKQKQSTNLPEVRITVHNDAKKPLTMDCPDMDYIDSRSTNLVSSTVRVSSVHNAPQQL</sequence>
<organism evidence="2 3">
    <name type="scientific">Necator americanus</name>
    <name type="common">Human hookworm</name>
    <dbReference type="NCBI Taxonomy" id="51031"/>
    <lineage>
        <taxon>Eukaryota</taxon>
        <taxon>Metazoa</taxon>
        <taxon>Ecdysozoa</taxon>
        <taxon>Nematoda</taxon>
        <taxon>Chromadorea</taxon>
        <taxon>Rhabditida</taxon>
        <taxon>Rhabditina</taxon>
        <taxon>Rhabditomorpha</taxon>
        <taxon>Strongyloidea</taxon>
        <taxon>Ancylostomatidae</taxon>
        <taxon>Bunostominae</taxon>
        <taxon>Necator</taxon>
    </lineage>
</organism>
<name>W2SPW8_NECAM</name>